<reference evidence="3 4" key="1">
    <citation type="journal article" date="2019" name="Int. J. Syst. Evol. Microbiol.">
        <title>The Global Catalogue of Microorganisms (GCM) 10K type strain sequencing project: providing services to taxonomists for standard genome sequencing and annotation.</title>
        <authorList>
            <consortium name="The Broad Institute Genomics Platform"/>
            <consortium name="The Broad Institute Genome Sequencing Center for Infectious Disease"/>
            <person name="Wu L."/>
            <person name="Ma J."/>
        </authorList>
    </citation>
    <scope>NUCLEOTIDE SEQUENCE [LARGE SCALE GENOMIC DNA]</scope>
    <source>
        <strain evidence="3 4">JCM 3272</strain>
    </source>
</reference>
<feature type="region of interest" description="Disordered" evidence="2">
    <location>
        <begin position="154"/>
        <end position="201"/>
    </location>
</feature>
<dbReference type="Proteomes" id="UP001501444">
    <property type="component" value="Unassembled WGS sequence"/>
</dbReference>
<accession>A0ABN3GPQ3</accession>
<dbReference type="EMBL" id="BAAARV010000036">
    <property type="protein sequence ID" value="GAA2356054.1"/>
    <property type="molecule type" value="Genomic_DNA"/>
</dbReference>
<keyword evidence="4" id="KW-1185">Reference proteome</keyword>
<feature type="compositionally biased region" description="Basic and acidic residues" evidence="2">
    <location>
        <begin position="170"/>
        <end position="183"/>
    </location>
</feature>
<dbReference type="InterPro" id="IPR043129">
    <property type="entry name" value="ATPase_NBD"/>
</dbReference>
<proteinExistence type="inferred from homology"/>
<protein>
    <recommendedName>
        <fullName evidence="5">ROK family protein</fullName>
    </recommendedName>
</protein>
<organism evidence="3 4">
    <name type="scientific">Dactylosporangium salmoneum</name>
    <dbReference type="NCBI Taxonomy" id="53361"/>
    <lineage>
        <taxon>Bacteria</taxon>
        <taxon>Bacillati</taxon>
        <taxon>Actinomycetota</taxon>
        <taxon>Actinomycetes</taxon>
        <taxon>Micromonosporales</taxon>
        <taxon>Micromonosporaceae</taxon>
        <taxon>Dactylosporangium</taxon>
    </lineage>
</organism>
<dbReference type="PANTHER" id="PTHR18964:SF149">
    <property type="entry name" value="BIFUNCTIONAL UDP-N-ACETYLGLUCOSAMINE 2-EPIMERASE_N-ACETYLMANNOSAMINE KINASE"/>
    <property type="match status" value="1"/>
</dbReference>
<evidence type="ECO:0000313" key="3">
    <source>
        <dbReference type="EMBL" id="GAA2356054.1"/>
    </source>
</evidence>
<dbReference type="InterPro" id="IPR000600">
    <property type="entry name" value="ROK"/>
</dbReference>
<evidence type="ECO:0008006" key="5">
    <source>
        <dbReference type="Google" id="ProtNLM"/>
    </source>
</evidence>
<name>A0ABN3GPQ3_9ACTN</name>
<dbReference type="Pfam" id="PF00480">
    <property type="entry name" value="ROK"/>
    <property type="match status" value="1"/>
</dbReference>
<dbReference type="Gene3D" id="3.30.420.40">
    <property type="match status" value="2"/>
</dbReference>
<gene>
    <name evidence="3" type="ORF">GCM10010170_048760</name>
</gene>
<evidence type="ECO:0000256" key="1">
    <source>
        <dbReference type="ARBA" id="ARBA00006479"/>
    </source>
</evidence>
<comment type="caution">
    <text evidence="3">The sequence shown here is derived from an EMBL/GenBank/DDBJ whole genome shotgun (WGS) entry which is preliminary data.</text>
</comment>
<sequence length="411" mass="42667">MMATGRLLELSEYRDLVDLDCPCRSAPGTASVPDDLVRGILSLLADDSATLRLGITSDDVSAMASGARSNVQQRRGLLRALLTVRDPQPFPGVAESMLDDLLAGQRRRRPAVDAAELPTIAQAYPGIGYPAADSTVLWLGGWIAAGPVLCHTSGHRPGPGPVGAHPAAGRADRDRPAHPDRGPRVRAVNRAGCGTRGCSSRTRPVPGWETLRLAEAVRDHLGVSRVRVTNDLNAAAVAELHRGALRDADPGLVIGLGTGVAAAVTVNGAVVPGHRGGAGEIAYAVSGADWPASPEPLLEAQFSGRALDNLADQLAPADGAAGLCAAAVPSGPVRDALVARVDELARHVVTCCLLLDPQRLVLVGSVARDDLVRDLLRDRLSHALPYPPEVVLSTFAQDAALLGSLTLAAQA</sequence>
<dbReference type="PANTHER" id="PTHR18964">
    <property type="entry name" value="ROK (REPRESSOR, ORF, KINASE) FAMILY"/>
    <property type="match status" value="1"/>
</dbReference>
<dbReference type="SUPFAM" id="SSF53067">
    <property type="entry name" value="Actin-like ATPase domain"/>
    <property type="match status" value="1"/>
</dbReference>
<evidence type="ECO:0000313" key="4">
    <source>
        <dbReference type="Proteomes" id="UP001501444"/>
    </source>
</evidence>
<evidence type="ECO:0000256" key="2">
    <source>
        <dbReference type="SAM" id="MobiDB-lite"/>
    </source>
</evidence>
<comment type="similarity">
    <text evidence="1">Belongs to the ROK (NagC/XylR) family.</text>
</comment>